<reference evidence="2 3" key="1">
    <citation type="journal article" date="2015" name="Genome Biol. Evol.">
        <title>Phylogenomic analyses indicate that early fungi evolved digesting cell walls of algal ancestors of land plants.</title>
        <authorList>
            <person name="Chang Y."/>
            <person name="Wang S."/>
            <person name="Sekimoto S."/>
            <person name="Aerts A.L."/>
            <person name="Choi C."/>
            <person name="Clum A."/>
            <person name="LaButti K.M."/>
            <person name="Lindquist E.A."/>
            <person name="Yee Ngan C."/>
            <person name="Ohm R.A."/>
            <person name="Salamov A.A."/>
            <person name="Grigoriev I.V."/>
            <person name="Spatafora J.W."/>
            <person name="Berbee M.L."/>
        </authorList>
    </citation>
    <scope>NUCLEOTIDE SEQUENCE [LARGE SCALE GENOMIC DNA]</scope>
    <source>
        <strain evidence="2 3">JEL478</strain>
    </source>
</reference>
<organism evidence="2 3">
    <name type="scientific">Gonapodya prolifera (strain JEL478)</name>
    <name type="common">Monoblepharis prolifera</name>
    <dbReference type="NCBI Taxonomy" id="1344416"/>
    <lineage>
        <taxon>Eukaryota</taxon>
        <taxon>Fungi</taxon>
        <taxon>Fungi incertae sedis</taxon>
        <taxon>Chytridiomycota</taxon>
        <taxon>Chytridiomycota incertae sedis</taxon>
        <taxon>Monoblepharidomycetes</taxon>
        <taxon>Monoblepharidales</taxon>
        <taxon>Gonapodyaceae</taxon>
        <taxon>Gonapodya</taxon>
    </lineage>
</organism>
<name>A0A139AP74_GONPJ</name>
<evidence type="ECO:0000313" key="3">
    <source>
        <dbReference type="Proteomes" id="UP000070544"/>
    </source>
</evidence>
<dbReference type="PANTHER" id="PTHR32085:SF3">
    <property type="entry name" value="PROTEIN CSF1"/>
    <property type="match status" value="1"/>
</dbReference>
<dbReference type="EMBL" id="KQ965741">
    <property type="protein sequence ID" value="KXS18557.1"/>
    <property type="molecule type" value="Genomic_DNA"/>
</dbReference>
<feature type="non-terminal residue" evidence="2">
    <location>
        <position position="213"/>
    </location>
</feature>
<dbReference type="GO" id="GO:0006113">
    <property type="term" value="P:fermentation"/>
    <property type="evidence" value="ECO:0007669"/>
    <property type="project" value="InterPro"/>
</dbReference>
<dbReference type="Pfam" id="PF21678">
    <property type="entry name" value="Csf1_N"/>
    <property type="match status" value="1"/>
</dbReference>
<dbReference type="PANTHER" id="PTHR32085">
    <property type="entry name" value="PROTEIN CSF1"/>
    <property type="match status" value="1"/>
</dbReference>
<dbReference type="GO" id="GO:0016020">
    <property type="term" value="C:membrane"/>
    <property type="evidence" value="ECO:0007669"/>
    <property type="project" value="InterPro"/>
</dbReference>
<gene>
    <name evidence="2" type="ORF">M427DRAFT_86251</name>
</gene>
<evidence type="ECO:0000259" key="1">
    <source>
        <dbReference type="Pfam" id="PF21678"/>
    </source>
</evidence>
<feature type="non-terminal residue" evidence="2">
    <location>
        <position position="1"/>
    </location>
</feature>
<protein>
    <recommendedName>
        <fullName evidence="1">Csf1 N-terminal domain-containing protein</fullName>
    </recommendedName>
</protein>
<accession>A0A139AP74</accession>
<keyword evidence="3" id="KW-1185">Reference proteome</keyword>
<sequence>DFGNGDLSPEWGVELVFKDASVHYGPWTDRQRATIQSFFFPSSYRDLERTQDLRPGEIRRHLALQWLIKFEGNTTLRLPTREGSKDWRYYKFLSGAEVPALSASRPYGWLDVKFKQDSYISWTIPMVNTDTGYVSALDCHLVNVNITTSLNYASLLSTTKAEVCQVIKLNMPGPLKWNDMRTWECNIRLEDPTLFLLRDHVTLLQDLVADWNS</sequence>
<dbReference type="AlphaFoldDB" id="A0A139AP74"/>
<dbReference type="OMA" id="TWECNIR"/>
<evidence type="ECO:0000313" key="2">
    <source>
        <dbReference type="EMBL" id="KXS18557.1"/>
    </source>
</evidence>
<dbReference type="InterPro" id="IPR029636">
    <property type="entry name" value="Csf1"/>
</dbReference>
<feature type="domain" description="Csf1 N-terminal" evidence="1">
    <location>
        <begin position="1"/>
        <end position="212"/>
    </location>
</feature>
<dbReference type="InterPro" id="IPR048636">
    <property type="entry name" value="Csf1_N"/>
</dbReference>
<dbReference type="STRING" id="1344416.A0A139AP74"/>
<proteinExistence type="predicted"/>
<dbReference type="Proteomes" id="UP000070544">
    <property type="component" value="Unassembled WGS sequence"/>
</dbReference>
<dbReference type="OrthoDB" id="10051416at2759"/>